<feature type="region of interest" description="Disordered" evidence="5">
    <location>
        <begin position="1"/>
        <end position="25"/>
    </location>
</feature>
<evidence type="ECO:0000313" key="9">
    <source>
        <dbReference type="Proteomes" id="UP001209570"/>
    </source>
</evidence>
<keyword evidence="4 6" id="KW-0472">Membrane</keyword>
<dbReference type="Proteomes" id="UP001209570">
    <property type="component" value="Unassembled WGS sequence"/>
</dbReference>
<dbReference type="EMBL" id="JAKCXM010000142">
    <property type="protein sequence ID" value="KAJ0400940.1"/>
    <property type="molecule type" value="Genomic_DNA"/>
</dbReference>
<feature type="transmembrane region" description="Helical" evidence="6">
    <location>
        <begin position="239"/>
        <end position="257"/>
    </location>
</feature>
<feature type="transmembrane region" description="Helical" evidence="6">
    <location>
        <begin position="458"/>
        <end position="476"/>
    </location>
</feature>
<comment type="caution">
    <text evidence="8">The sequence shown here is derived from an EMBL/GenBank/DDBJ whole genome shotgun (WGS) entry which is preliminary data.</text>
</comment>
<protein>
    <recommendedName>
        <fullName evidence="7">Amino acid transporter transmembrane domain-containing protein</fullName>
    </recommendedName>
</protein>
<feature type="transmembrane region" description="Helical" evidence="6">
    <location>
        <begin position="72"/>
        <end position="94"/>
    </location>
</feature>
<evidence type="ECO:0000256" key="3">
    <source>
        <dbReference type="ARBA" id="ARBA00022989"/>
    </source>
</evidence>
<evidence type="ECO:0000313" key="8">
    <source>
        <dbReference type="EMBL" id="KAJ0400940.1"/>
    </source>
</evidence>
<feature type="transmembrane region" description="Helical" evidence="6">
    <location>
        <begin position="331"/>
        <end position="353"/>
    </location>
</feature>
<organism evidence="8 9">
    <name type="scientific">Pythium insidiosum</name>
    <name type="common">Pythiosis disease agent</name>
    <dbReference type="NCBI Taxonomy" id="114742"/>
    <lineage>
        <taxon>Eukaryota</taxon>
        <taxon>Sar</taxon>
        <taxon>Stramenopiles</taxon>
        <taxon>Oomycota</taxon>
        <taxon>Peronosporomycetes</taxon>
        <taxon>Pythiales</taxon>
        <taxon>Pythiaceae</taxon>
        <taxon>Pythium</taxon>
    </lineage>
</organism>
<evidence type="ECO:0000259" key="7">
    <source>
        <dbReference type="Pfam" id="PF01490"/>
    </source>
</evidence>
<proteinExistence type="predicted"/>
<feature type="transmembrane region" description="Helical" evidence="6">
    <location>
        <begin position="288"/>
        <end position="310"/>
    </location>
</feature>
<evidence type="ECO:0000256" key="2">
    <source>
        <dbReference type="ARBA" id="ARBA00022692"/>
    </source>
</evidence>
<keyword evidence="2 6" id="KW-0812">Transmembrane</keyword>
<gene>
    <name evidence="8" type="ORF">P43SY_006623</name>
</gene>
<dbReference type="GO" id="GO:0015179">
    <property type="term" value="F:L-amino acid transmembrane transporter activity"/>
    <property type="evidence" value="ECO:0007669"/>
    <property type="project" value="TreeGrafter"/>
</dbReference>
<sequence length="520" mass="56168">MPARDGVAASAGRMRESQPLLPVQDAPAAHTPISARSASPVRGHLLSFEAGFPSIVDDVDDAHPASTKRQQAWATAAVLLTLLMSAIGSGTLAVPYTLLLLSPVEAVVTMALVGGAMAFTADVILRVHVAVVASSRCEQIRETYQELAFHAGGPRLSRLVSLLAGFAVFGACVGCVRVVKDMAPSLVSIVYLPRGQSFETLPGDEQETLVLRTVWIVFLALILPLGFSKKISVLRYSSYIGFAFCVYLVAVVAYRSATMEGLAPVQGTNRLTPIEIHESWFSRLSVAIGIYNFTYMLHLNVIPLFPQVVVALPPSQPRRLQAAVHRMSWQIFFAVAICAVLYAVFGVCASSIYGRSTQGNILLNLAQDPLMTVPRVVILFTILFSFPLLFHPLRCLVLEMHICGEHPGLVTQVVVSVLLMVAQILVATRVPGIQVVVVSVLLMVAQILVATRVPGIQVVFSFVGSSILLMLCYVLPTVFYARLYPWRVTTGGRVRMTALIVLAVVATVFCTMATVKLVVA</sequence>
<feature type="transmembrane region" description="Helical" evidence="6">
    <location>
        <begin position="496"/>
        <end position="519"/>
    </location>
</feature>
<dbReference type="AlphaFoldDB" id="A0AAD5LH44"/>
<dbReference type="InterPro" id="IPR013057">
    <property type="entry name" value="AA_transpt_TM"/>
</dbReference>
<evidence type="ECO:0000256" key="5">
    <source>
        <dbReference type="SAM" id="MobiDB-lite"/>
    </source>
</evidence>
<dbReference type="Pfam" id="PF01490">
    <property type="entry name" value="Aa_trans"/>
    <property type="match status" value="1"/>
</dbReference>
<feature type="transmembrane region" description="Helical" evidence="6">
    <location>
        <begin position="209"/>
        <end position="227"/>
    </location>
</feature>
<evidence type="ECO:0000256" key="4">
    <source>
        <dbReference type="ARBA" id="ARBA00023136"/>
    </source>
</evidence>
<dbReference type="PANTHER" id="PTHR22950:SF652">
    <property type="entry name" value="TRANSMEMBRANE AMINO ACID TRANSPORTER FAMILY PROTEIN"/>
    <property type="match status" value="1"/>
</dbReference>
<feature type="transmembrane region" description="Helical" evidence="6">
    <location>
        <begin position="409"/>
        <end position="426"/>
    </location>
</feature>
<dbReference type="PANTHER" id="PTHR22950">
    <property type="entry name" value="AMINO ACID TRANSPORTER"/>
    <property type="match status" value="1"/>
</dbReference>
<accession>A0AAD5LH44</accession>
<keyword evidence="3 6" id="KW-1133">Transmembrane helix</keyword>
<dbReference type="GO" id="GO:0016020">
    <property type="term" value="C:membrane"/>
    <property type="evidence" value="ECO:0007669"/>
    <property type="project" value="UniProtKB-SubCell"/>
</dbReference>
<feature type="transmembrane region" description="Helical" evidence="6">
    <location>
        <begin position="106"/>
        <end position="125"/>
    </location>
</feature>
<keyword evidence="9" id="KW-1185">Reference proteome</keyword>
<feature type="transmembrane region" description="Helical" evidence="6">
    <location>
        <begin position="373"/>
        <end position="397"/>
    </location>
</feature>
<comment type="subcellular location">
    <subcellularLocation>
        <location evidence="1">Membrane</location>
        <topology evidence="1">Multi-pass membrane protein</topology>
    </subcellularLocation>
</comment>
<feature type="transmembrane region" description="Helical" evidence="6">
    <location>
        <begin position="159"/>
        <end position="179"/>
    </location>
</feature>
<reference evidence="8" key="1">
    <citation type="submission" date="2021-12" db="EMBL/GenBank/DDBJ databases">
        <title>Prjna785345.</title>
        <authorList>
            <person name="Rujirawat T."/>
            <person name="Krajaejun T."/>
        </authorList>
    </citation>
    <scope>NUCLEOTIDE SEQUENCE</scope>
    <source>
        <strain evidence="8">Pi057C3</strain>
    </source>
</reference>
<name>A0AAD5LH44_PYTIN</name>
<evidence type="ECO:0000256" key="1">
    <source>
        <dbReference type="ARBA" id="ARBA00004141"/>
    </source>
</evidence>
<evidence type="ECO:0000256" key="6">
    <source>
        <dbReference type="SAM" id="Phobius"/>
    </source>
</evidence>
<feature type="transmembrane region" description="Helical" evidence="6">
    <location>
        <begin position="432"/>
        <end position="451"/>
    </location>
</feature>
<feature type="domain" description="Amino acid transporter transmembrane" evidence="7">
    <location>
        <begin position="78"/>
        <end position="514"/>
    </location>
</feature>